<dbReference type="AlphaFoldDB" id="A0A3E2HMY1"/>
<name>A0A3E2HMY1_SCYLI</name>
<protein>
    <submittedName>
        <fullName evidence="2">Uncharacterized protein</fullName>
    </submittedName>
</protein>
<evidence type="ECO:0000256" key="1">
    <source>
        <dbReference type="SAM" id="MobiDB-lite"/>
    </source>
</evidence>
<proteinExistence type="predicted"/>
<organism evidence="2 3">
    <name type="scientific">Scytalidium lignicola</name>
    <name type="common">Hyphomycete</name>
    <dbReference type="NCBI Taxonomy" id="5539"/>
    <lineage>
        <taxon>Eukaryota</taxon>
        <taxon>Fungi</taxon>
        <taxon>Dikarya</taxon>
        <taxon>Ascomycota</taxon>
        <taxon>Pezizomycotina</taxon>
        <taxon>Leotiomycetes</taxon>
        <taxon>Leotiomycetes incertae sedis</taxon>
        <taxon>Scytalidium</taxon>
    </lineage>
</organism>
<feature type="non-terminal residue" evidence="2">
    <location>
        <position position="1"/>
    </location>
</feature>
<sequence length="72" mass="8064">MAPRGKNMTTARPITIPWALSDTCFSVFEYARGAREERLSSSVPSARHNATRKEETSRKAKRRTDDAIIVIG</sequence>
<gene>
    <name evidence="2" type="ORF">B7463_g1626</name>
</gene>
<evidence type="ECO:0000313" key="3">
    <source>
        <dbReference type="Proteomes" id="UP000258309"/>
    </source>
</evidence>
<feature type="non-terminal residue" evidence="2">
    <location>
        <position position="72"/>
    </location>
</feature>
<dbReference type="EMBL" id="NCSJ02000017">
    <property type="protein sequence ID" value="RFU34740.1"/>
    <property type="molecule type" value="Genomic_DNA"/>
</dbReference>
<feature type="compositionally biased region" description="Basic and acidic residues" evidence="1">
    <location>
        <begin position="51"/>
        <end position="66"/>
    </location>
</feature>
<keyword evidence="3" id="KW-1185">Reference proteome</keyword>
<accession>A0A3E2HMY1</accession>
<reference evidence="2 3" key="1">
    <citation type="submission" date="2018-05" db="EMBL/GenBank/DDBJ databases">
        <title>Draft genome sequence of Scytalidium lignicola DSM 105466, a ubiquitous saprotrophic fungus.</title>
        <authorList>
            <person name="Buettner E."/>
            <person name="Gebauer A.M."/>
            <person name="Hofrichter M."/>
            <person name="Liers C."/>
            <person name="Kellner H."/>
        </authorList>
    </citation>
    <scope>NUCLEOTIDE SEQUENCE [LARGE SCALE GENOMIC DNA]</scope>
    <source>
        <strain evidence="2 3">DSM 105466</strain>
    </source>
</reference>
<comment type="caution">
    <text evidence="2">The sequence shown here is derived from an EMBL/GenBank/DDBJ whole genome shotgun (WGS) entry which is preliminary data.</text>
</comment>
<feature type="region of interest" description="Disordered" evidence="1">
    <location>
        <begin position="38"/>
        <end position="72"/>
    </location>
</feature>
<dbReference type="Proteomes" id="UP000258309">
    <property type="component" value="Unassembled WGS sequence"/>
</dbReference>
<evidence type="ECO:0000313" key="2">
    <source>
        <dbReference type="EMBL" id="RFU34740.1"/>
    </source>
</evidence>